<evidence type="ECO:0000256" key="3">
    <source>
        <dbReference type="ARBA" id="ARBA00023014"/>
    </source>
</evidence>
<dbReference type="PROSITE" id="PS51918">
    <property type="entry name" value="RADICAL_SAM"/>
    <property type="match status" value="1"/>
</dbReference>
<organism evidence="5 6">
    <name type="scientific">Zoogloea oryzae</name>
    <dbReference type="NCBI Taxonomy" id="310767"/>
    <lineage>
        <taxon>Bacteria</taxon>
        <taxon>Pseudomonadati</taxon>
        <taxon>Pseudomonadota</taxon>
        <taxon>Betaproteobacteria</taxon>
        <taxon>Rhodocyclales</taxon>
        <taxon>Zoogloeaceae</taxon>
        <taxon>Zoogloea</taxon>
    </lineage>
</organism>
<evidence type="ECO:0000313" key="6">
    <source>
        <dbReference type="Proteomes" id="UP001157167"/>
    </source>
</evidence>
<proteinExistence type="predicted"/>
<dbReference type="NCBIfam" id="NF033668">
    <property type="entry name" value="rSAM_PA0069"/>
    <property type="match status" value="1"/>
</dbReference>
<dbReference type="InterPro" id="IPR058240">
    <property type="entry name" value="rSAM_sf"/>
</dbReference>
<protein>
    <submittedName>
        <fullName evidence="5">Radical SAM protein</fullName>
    </submittedName>
</protein>
<feature type="domain" description="Radical SAM core" evidence="4">
    <location>
        <begin position="63"/>
        <end position="300"/>
    </location>
</feature>
<reference evidence="6" key="1">
    <citation type="journal article" date="2019" name="Int. J. Syst. Evol. Microbiol.">
        <title>The Global Catalogue of Microorganisms (GCM) 10K type strain sequencing project: providing services to taxonomists for standard genome sequencing and annotation.</title>
        <authorList>
            <consortium name="The Broad Institute Genomics Platform"/>
            <consortium name="The Broad Institute Genome Sequencing Center for Infectious Disease"/>
            <person name="Wu L."/>
            <person name="Ma J."/>
        </authorList>
    </citation>
    <scope>NUCLEOTIDE SEQUENCE [LARGE SCALE GENOMIC DNA]</scope>
    <source>
        <strain evidence="6">NBRC 102407</strain>
    </source>
</reference>
<accession>A0ABQ6FD10</accession>
<comment type="caution">
    <text evidence="5">The sequence shown here is derived from an EMBL/GenBank/DDBJ whole genome shotgun (WGS) entry which is preliminary data.</text>
</comment>
<dbReference type="RefSeq" id="WP_284188407.1">
    <property type="nucleotide sequence ID" value="NZ_BSPX01000040.1"/>
</dbReference>
<sequence length="358" mass="39593">MKPPSLPRGRGSRLNPGDRFADWQRAAFDDDWADDAADEPDRGPATTLLLDKAKSVIVRNASPDVPFAQSINPYKGCEHGCAYCFARPGHAYLGLSPGLDFETKIAWKPDAPAVLRRELAAPGYRCQPVALGINTDGWQPVERRLGLTRQLLAILAETRHPVSIVTKSALIERDIDLLADLARDGLVQVMFSVTTLDPRLARQLEPRAASPARRLAAMARLHGAGVPVGVLFAPLIPAINDHEMEKVLEAAQAAGAETAGYVLLRLPRELRELFEDWLVTHYPDRAGHVLSLLRQLRGGELNDSRFGHRMRGEGVFADLYSQRLRRCCERLGLNRNRRQLVTTAFRPPGRGDGQLALF</sequence>
<dbReference type="InterPro" id="IPR040086">
    <property type="entry name" value="MJ0683-like"/>
</dbReference>
<evidence type="ECO:0000256" key="1">
    <source>
        <dbReference type="ARBA" id="ARBA00022723"/>
    </source>
</evidence>
<name>A0ABQ6FD10_9RHOO</name>
<dbReference type="SFLD" id="SFLDS00029">
    <property type="entry name" value="Radical_SAM"/>
    <property type="match status" value="1"/>
</dbReference>
<dbReference type="Pfam" id="PF04055">
    <property type="entry name" value="Radical_SAM"/>
    <property type="match status" value="1"/>
</dbReference>
<dbReference type="SFLD" id="SFLDG01084">
    <property type="entry name" value="Uncharacterised_Radical_SAM_Su"/>
    <property type="match status" value="1"/>
</dbReference>
<keyword evidence="6" id="KW-1185">Reference proteome</keyword>
<dbReference type="PANTHER" id="PTHR43432">
    <property type="entry name" value="SLR0285 PROTEIN"/>
    <property type="match status" value="1"/>
</dbReference>
<keyword evidence="3" id="KW-0411">Iron-sulfur</keyword>
<dbReference type="SUPFAM" id="SSF102114">
    <property type="entry name" value="Radical SAM enzymes"/>
    <property type="match status" value="1"/>
</dbReference>
<dbReference type="CDD" id="cd01335">
    <property type="entry name" value="Radical_SAM"/>
    <property type="match status" value="1"/>
</dbReference>
<evidence type="ECO:0000313" key="5">
    <source>
        <dbReference type="EMBL" id="GLT23189.1"/>
    </source>
</evidence>
<dbReference type="InterPro" id="IPR007197">
    <property type="entry name" value="rSAM"/>
</dbReference>
<dbReference type="InterPro" id="IPR006638">
    <property type="entry name" value="Elp3/MiaA/NifB-like_rSAM"/>
</dbReference>
<dbReference type="PANTHER" id="PTHR43432:SF3">
    <property type="entry name" value="SLR0285 PROTEIN"/>
    <property type="match status" value="1"/>
</dbReference>
<dbReference type="Proteomes" id="UP001157167">
    <property type="component" value="Unassembled WGS sequence"/>
</dbReference>
<gene>
    <name evidence="5" type="ORF">GCM10007933_26520</name>
</gene>
<keyword evidence="2" id="KW-0408">Iron</keyword>
<dbReference type="EMBL" id="BSPX01000040">
    <property type="protein sequence ID" value="GLT23189.1"/>
    <property type="molecule type" value="Genomic_DNA"/>
</dbReference>
<evidence type="ECO:0000259" key="4">
    <source>
        <dbReference type="PROSITE" id="PS51918"/>
    </source>
</evidence>
<evidence type="ECO:0000256" key="2">
    <source>
        <dbReference type="ARBA" id="ARBA00023004"/>
    </source>
</evidence>
<keyword evidence="1" id="KW-0479">Metal-binding</keyword>
<dbReference type="Gene3D" id="3.80.30.30">
    <property type="match status" value="1"/>
</dbReference>
<dbReference type="SMART" id="SM00729">
    <property type="entry name" value="Elp3"/>
    <property type="match status" value="1"/>
</dbReference>